<dbReference type="InterPro" id="IPR033132">
    <property type="entry name" value="GH_1_N_CS"/>
</dbReference>
<accession>A0A6G0YPD4</accession>
<keyword evidence="2" id="KW-0378">Hydrolase</keyword>
<organism evidence="6 7">
    <name type="scientific">Aphis craccivora</name>
    <name type="common">Cowpea aphid</name>
    <dbReference type="NCBI Taxonomy" id="307492"/>
    <lineage>
        <taxon>Eukaryota</taxon>
        <taxon>Metazoa</taxon>
        <taxon>Ecdysozoa</taxon>
        <taxon>Arthropoda</taxon>
        <taxon>Hexapoda</taxon>
        <taxon>Insecta</taxon>
        <taxon>Pterygota</taxon>
        <taxon>Neoptera</taxon>
        <taxon>Paraneoptera</taxon>
        <taxon>Hemiptera</taxon>
        <taxon>Sternorrhyncha</taxon>
        <taxon>Aphidomorpha</taxon>
        <taxon>Aphidoidea</taxon>
        <taxon>Aphididae</taxon>
        <taxon>Aphidini</taxon>
        <taxon>Aphis</taxon>
        <taxon>Aphis</taxon>
    </lineage>
</organism>
<dbReference type="PROSITE" id="PS00653">
    <property type="entry name" value="GLYCOSYL_HYDROL_F1_2"/>
    <property type="match status" value="1"/>
</dbReference>
<keyword evidence="7" id="KW-1185">Reference proteome</keyword>
<sequence>MFYVTVFIFSLVVSAYCNELVFPKGFLFGAGSSAYQVEGAWNITGKTESIWDDLTHHRKHLMFMHTFIPKIDTNNNNHLPEPPKQAQFFASRSTRILGHQHIEPTKSYMAKKNKYMEQWLDGEYNASPSAGASLSNNFNLLYSSNDNLTNFSYDTEPWMADLPRRPPKVVDYYKGAPIYESLPDKVLRTLLKLPPTEEISYDDLYALHTESRADLDSPTGDVACNSYYKVDEDVKLLKDLGAKVYRFSLSWPRLYPKGNAREFNEDGVNYYNRLINKLIENGIEPFVTIHHFDLPRHLQMIGGWSNKAMVIYFTIFAEFAFRTFGDRVKLWTTINEPIVAIEGYKSFNAAPALGHNMSGVADYLALHNMILAHASAYDVYKKKYKSTQNGKISVNVVGDWYYPLDKNSQEDKDAAEAGLKFQVGMILHPLTYGDYPEEVRSRVHKNSKRLNISNVRFQSFSDDEKNLIKGSYDFVSLNHYMSFEVTDLPEDEREGKTVSELDANIKKNLLRSDEELRNRSWCKNTPEGMSLILNWIDKTYNHSEIFISENGYPEPEGLDFSLKKLNYHHIGIYKACPERDHLNHTLIAMNDYNVNVIGYCVWSLMDSMEWLNGYRYFHSIE</sequence>
<evidence type="ECO:0000313" key="6">
    <source>
        <dbReference type="EMBL" id="KAF0759258.1"/>
    </source>
</evidence>
<evidence type="ECO:0000256" key="2">
    <source>
        <dbReference type="ARBA" id="ARBA00022801"/>
    </source>
</evidence>
<keyword evidence="5" id="KW-0732">Signal</keyword>
<dbReference type="PANTHER" id="PTHR10353">
    <property type="entry name" value="GLYCOSYL HYDROLASE"/>
    <property type="match status" value="1"/>
</dbReference>
<proteinExistence type="inferred from homology"/>
<dbReference type="Proteomes" id="UP000478052">
    <property type="component" value="Unassembled WGS sequence"/>
</dbReference>
<evidence type="ECO:0000256" key="4">
    <source>
        <dbReference type="RuleBase" id="RU003690"/>
    </source>
</evidence>
<comment type="similarity">
    <text evidence="1 4">Belongs to the glycosyl hydrolase 1 family.</text>
</comment>
<dbReference type="OrthoDB" id="65569at2759"/>
<gene>
    <name evidence="6" type="ORF">FWK35_00008234</name>
</gene>
<dbReference type="GO" id="GO:0005975">
    <property type="term" value="P:carbohydrate metabolic process"/>
    <property type="evidence" value="ECO:0007669"/>
    <property type="project" value="InterPro"/>
</dbReference>
<dbReference type="AlphaFoldDB" id="A0A6G0YPD4"/>
<protein>
    <submittedName>
        <fullName evidence="6">Myrosinase 1-like</fullName>
    </submittedName>
</protein>
<dbReference type="GO" id="GO:0008422">
    <property type="term" value="F:beta-glucosidase activity"/>
    <property type="evidence" value="ECO:0007669"/>
    <property type="project" value="TreeGrafter"/>
</dbReference>
<feature type="chain" id="PRO_5026095361" evidence="5">
    <location>
        <begin position="18"/>
        <end position="621"/>
    </location>
</feature>
<dbReference type="PRINTS" id="PR00131">
    <property type="entry name" value="GLHYDRLASE1"/>
</dbReference>
<dbReference type="SUPFAM" id="SSF51445">
    <property type="entry name" value="(Trans)glycosidases"/>
    <property type="match status" value="2"/>
</dbReference>
<dbReference type="Pfam" id="PF00232">
    <property type="entry name" value="Glyco_hydro_1"/>
    <property type="match status" value="2"/>
</dbReference>
<feature type="signal peptide" evidence="5">
    <location>
        <begin position="1"/>
        <end position="17"/>
    </location>
</feature>
<dbReference type="EMBL" id="VUJU01003053">
    <property type="protein sequence ID" value="KAF0759258.1"/>
    <property type="molecule type" value="Genomic_DNA"/>
</dbReference>
<evidence type="ECO:0000313" key="7">
    <source>
        <dbReference type="Proteomes" id="UP000478052"/>
    </source>
</evidence>
<dbReference type="InterPro" id="IPR001360">
    <property type="entry name" value="Glyco_hydro_1"/>
</dbReference>
<dbReference type="InterPro" id="IPR017853">
    <property type="entry name" value="GH"/>
</dbReference>
<keyword evidence="3" id="KW-0326">Glycosidase</keyword>
<evidence type="ECO:0000256" key="5">
    <source>
        <dbReference type="SAM" id="SignalP"/>
    </source>
</evidence>
<name>A0A6G0YPD4_APHCR</name>
<dbReference type="Gene3D" id="3.20.20.80">
    <property type="entry name" value="Glycosidases"/>
    <property type="match status" value="2"/>
</dbReference>
<evidence type="ECO:0000256" key="3">
    <source>
        <dbReference type="ARBA" id="ARBA00023295"/>
    </source>
</evidence>
<evidence type="ECO:0000256" key="1">
    <source>
        <dbReference type="ARBA" id="ARBA00010838"/>
    </source>
</evidence>
<dbReference type="PANTHER" id="PTHR10353:SF36">
    <property type="entry name" value="LP05116P"/>
    <property type="match status" value="1"/>
</dbReference>
<comment type="caution">
    <text evidence="6">The sequence shown here is derived from an EMBL/GenBank/DDBJ whole genome shotgun (WGS) entry which is preliminary data.</text>
</comment>
<reference evidence="6 7" key="1">
    <citation type="submission" date="2019-08" db="EMBL/GenBank/DDBJ databases">
        <title>Whole genome of Aphis craccivora.</title>
        <authorList>
            <person name="Voronova N.V."/>
            <person name="Shulinski R.S."/>
            <person name="Bandarenka Y.V."/>
            <person name="Zhorov D.G."/>
            <person name="Warner D."/>
        </authorList>
    </citation>
    <scope>NUCLEOTIDE SEQUENCE [LARGE SCALE GENOMIC DNA]</scope>
    <source>
        <strain evidence="6">180601</strain>
        <tissue evidence="6">Whole Body</tissue>
    </source>
</reference>